<keyword evidence="3" id="KW-1185">Reference proteome</keyword>
<dbReference type="AlphaFoldDB" id="A0A845A7Q4"/>
<reference evidence="2 3" key="1">
    <citation type="submission" date="2019-12" db="EMBL/GenBank/DDBJ databases">
        <title>Genomic-based taxomic classification of the family Erythrobacteraceae.</title>
        <authorList>
            <person name="Xu L."/>
        </authorList>
    </citation>
    <scope>NUCLEOTIDE SEQUENCE [LARGE SCALE GENOMIC DNA]</scope>
    <source>
        <strain evidence="2 3">DSM 18604</strain>
    </source>
</reference>
<dbReference type="OrthoDB" id="7428944at2"/>
<evidence type="ECO:0000313" key="2">
    <source>
        <dbReference type="EMBL" id="MXP24596.1"/>
    </source>
</evidence>
<feature type="chain" id="PRO_5032399582" description="PepSY domain-containing protein" evidence="1">
    <location>
        <begin position="25"/>
        <end position="100"/>
    </location>
</feature>
<comment type="caution">
    <text evidence="2">The sequence shown here is derived from an EMBL/GenBank/DDBJ whole genome shotgun (WGS) entry which is preliminary data.</text>
</comment>
<sequence length="100" mass="11299">MRKLTAISLFPVILSLGLSSVAPAQSRDEQGQVRKAMREGNVQSLRDIERRVLPQMKGHEYLGPEYDVAAKIYRLKFIRDGRVVFVDVDARSGRIIGRSD</sequence>
<dbReference type="Proteomes" id="UP000460561">
    <property type="component" value="Unassembled WGS sequence"/>
</dbReference>
<evidence type="ECO:0008006" key="4">
    <source>
        <dbReference type="Google" id="ProtNLM"/>
    </source>
</evidence>
<gene>
    <name evidence="2" type="ORF">GRI39_00845</name>
</gene>
<dbReference type="EMBL" id="WTYQ01000001">
    <property type="protein sequence ID" value="MXP24596.1"/>
    <property type="molecule type" value="Genomic_DNA"/>
</dbReference>
<name>A0A845A7Q4_9SPHN</name>
<organism evidence="2 3">
    <name type="scientific">Altericroceibacterium indicum</name>
    <dbReference type="NCBI Taxonomy" id="374177"/>
    <lineage>
        <taxon>Bacteria</taxon>
        <taxon>Pseudomonadati</taxon>
        <taxon>Pseudomonadota</taxon>
        <taxon>Alphaproteobacteria</taxon>
        <taxon>Sphingomonadales</taxon>
        <taxon>Erythrobacteraceae</taxon>
        <taxon>Altericroceibacterium</taxon>
    </lineage>
</organism>
<feature type="signal peptide" evidence="1">
    <location>
        <begin position="1"/>
        <end position="24"/>
    </location>
</feature>
<accession>A0A845A7Q4</accession>
<keyword evidence="1" id="KW-0732">Signal</keyword>
<evidence type="ECO:0000256" key="1">
    <source>
        <dbReference type="SAM" id="SignalP"/>
    </source>
</evidence>
<protein>
    <recommendedName>
        <fullName evidence="4">PepSY domain-containing protein</fullName>
    </recommendedName>
</protein>
<proteinExistence type="predicted"/>
<evidence type="ECO:0000313" key="3">
    <source>
        <dbReference type="Proteomes" id="UP000460561"/>
    </source>
</evidence>